<keyword evidence="3" id="KW-1185">Reference proteome</keyword>
<dbReference type="InParanoid" id="C7QCJ9"/>
<dbReference type="RefSeq" id="WP_015796187.1">
    <property type="nucleotide sequence ID" value="NC_013131.1"/>
</dbReference>
<dbReference type="EMBL" id="CP001700">
    <property type="protein sequence ID" value="ACU76462.1"/>
    <property type="molecule type" value="Genomic_DNA"/>
</dbReference>
<dbReference type="STRING" id="479433.Caci_7638"/>
<proteinExistence type="predicted"/>
<sequence length="52" mass="5279" precursor="true">MSRFKHVLMGSVLAALVAVPVVPVLAQQTPTSNSTVTAALITPACAGCWAQA</sequence>
<protein>
    <submittedName>
        <fullName evidence="2">Uncharacterized protein</fullName>
    </submittedName>
</protein>
<evidence type="ECO:0000256" key="1">
    <source>
        <dbReference type="SAM" id="SignalP"/>
    </source>
</evidence>
<feature type="chain" id="PRO_5002982745" evidence="1">
    <location>
        <begin position="27"/>
        <end position="52"/>
    </location>
</feature>
<accession>C7QCJ9</accession>
<dbReference type="AlphaFoldDB" id="C7QCJ9"/>
<dbReference type="HOGENOM" id="CLU_3078029_0_0_11"/>
<feature type="signal peptide" evidence="1">
    <location>
        <begin position="1"/>
        <end position="26"/>
    </location>
</feature>
<dbReference type="KEGG" id="cai:Caci_7638"/>
<name>C7QCJ9_CATAD</name>
<evidence type="ECO:0000313" key="2">
    <source>
        <dbReference type="EMBL" id="ACU76462.1"/>
    </source>
</evidence>
<reference evidence="2 3" key="1">
    <citation type="journal article" date="2009" name="Stand. Genomic Sci.">
        <title>Complete genome sequence of Catenulispora acidiphila type strain (ID 139908).</title>
        <authorList>
            <person name="Copeland A."/>
            <person name="Lapidus A."/>
            <person name="Glavina Del Rio T."/>
            <person name="Nolan M."/>
            <person name="Lucas S."/>
            <person name="Chen F."/>
            <person name="Tice H."/>
            <person name="Cheng J.F."/>
            <person name="Bruce D."/>
            <person name="Goodwin L."/>
            <person name="Pitluck S."/>
            <person name="Mikhailova N."/>
            <person name="Pati A."/>
            <person name="Ivanova N."/>
            <person name="Mavromatis K."/>
            <person name="Chen A."/>
            <person name="Palaniappan K."/>
            <person name="Chain P."/>
            <person name="Land M."/>
            <person name="Hauser L."/>
            <person name="Chang Y.J."/>
            <person name="Jeffries C.D."/>
            <person name="Chertkov O."/>
            <person name="Brettin T."/>
            <person name="Detter J.C."/>
            <person name="Han C."/>
            <person name="Ali Z."/>
            <person name="Tindall B.J."/>
            <person name="Goker M."/>
            <person name="Bristow J."/>
            <person name="Eisen J.A."/>
            <person name="Markowitz V."/>
            <person name="Hugenholtz P."/>
            <person name="Kyrpides N.C."/>
            <person name="Klenk H.P."/>
        </authorList>
    </citation>
    <scope>NUCLEOTIDE SEQUENCE [LARGE SCALE GENOMIC DNA]</scope>
    <source>
        <strain evidence="3">DSM 44928 / JCM 14897 / NBRC 102108 / NRRL B-24433 / ID139908</strain>
    </source>
</reference>
<dbReference type="Proteomes" id="UP000000851">
    <property type="component" value="Chromosome"/>
</dbReference>
<evidence type="ECO:0000313" key="3">
    <source>
        <dbReference type="Proteomes" id="UP000000851"/>
    </source>
</evidence>
<keyword evidence="1" id="KW-0732">Signal</keyword>
<organism evidence="2 3">
    <name type="scientific">Catenulispora acidiphila (strain DSM 44928 / JCM 14897 / NBRC 102108 / NRRL B-24433 / ID139908)</name>
    <dbReference type="NCBI Taxonomy" id="479433"/>
    <lineage>
        <taxon>Bacteria</taxon>
        <taxon>Bacillati</taxon>
        <taxon>Actinomycetota</taxon>
        <taxon>Actinomycetes</taxon>
        <taxon>Catenulisporales</taxon>
        <taxon>Catenulisporaceae</taxon>
        <taxon>Catenulispora</taxon>
    </lineage>
</organism>
<gene>
    <name evidence="2" type="ordered locus">Caci_7638</name>
</gene>